<dbReference type="RefSeq" id="WP_126619911.1">
    <property type="nucleotide sequence ID" value="NZ_CP034563.1"/>
</dbReference>
<keyword evidence="2" id="KW-1185">Reference proteome</keyword>
<dbReference type="KEGG" id="fll:EI427_24165"/>
<accession>A0A3S9PAS6</accession>
<dbReference type="Proteomes" id="UP000267268">
    <property type="component" value="Chromosome 2"/>
</dbReference>
<evidence type="ECO:0000313" key="2">
    <source>
        <dbReference type="Proteomes" id="UP000267268"/>
    </source>
</evidence>
<organism evidence="1 2">
    <name type="scientific">Flammeovirga pectinis</name>
    <dbReference type="NCBI Taxonomy" id="2494373"/>
    <lineage>
        <taxon>Bacteria</taxon>
        <taxon>Pseudomonadati</taxon>
        <taxon>Bacteroidota</taxon>
        <taxon>Cytophagia</taxon>
        <taxon>Cytophagales</taxon>
        <taxon>Flammeovirgaceae</taxon>
        <taxon>Flammeovirga</taxon>
    </lineage>
</organism>
<proteinExistence type="predicted"/>
<sequence>MYSQKLSEGSCYSILWDNQLEILKVIFQLDSQIIKNDFKKNFVSQIETIASKKPKKVIIDNNQQQHEIIQDLQWWMNVQYAEVFHNAKTQKLAWIVSNDFLQKYLLYNMITPEQLEGLLKTHYFSKEFDAIEWLKL</sequence>
<evidence type="ECO:0008006" key="3">
    <source>
        <dbReference type="Google" id="ProtNLM"/>
    </source>
</evidence>
<dbReference type="EMBL" id="CP034563">
    <property type="protein sequence ID" value="AZQ65314.1"/>
    <property type="molecule type" value="Genomic_DNA"/>
</dbReference>
<dbReference type="AlphaFoldDB" id="A0A3S9PAS6"/>
<gene>
    <name evidence="1" type="ORF">EI427_24165</name>
</gene>
<name>A0A3S9PAS6_9BACT</name>
<reference evidence="1 2" key="1">
    <citation type="submission" date="2018-12" db="EMBL/GenBank/DDBJ databases">
        <title>Flammeovirga pectinis sp. nov., isolated from the gut of the Korean scallop, Patinopecten yessoensis.</title>
        <authorList>
            <person name="Bae J.-W."/>
            <person name="Jeong Y.-S."/>
            <person name="Kang W."/>
        </authorList>
    </citation>
    <scope>NUCLEOTIDE SEQUENCE [LARGE SCALE GENOMIC DNA]</scope>
    <source>
        <strain evidence="1 2">L12M1</strain>
    </source>
</reference>
<dbReference type="OrthoDB" id="852550at2"/>
<protein>
    <recommendedName>
        <fullName evidence="3">STAS/SEC14 domain-containing protein</fullName>
    </recommendedName>
</protein>
<evidence type="ECO:0000313" key="1">
    <source>
        <dbReference type="EMBL" id="AZQ65314.1"/>
    </source>
</evidence>